<name>A0A8K0JZ85_LADFU</name>
<organism evidence="1 2">
    <name type="scientific">Ladona fulva</name>
    <name type="common">Scarce chaser dragonfly</name>
    <name type="synonym">Libellula fulva</name>
    <dbReference type="NCBI Taxonomy" id="123851"/>
    <lineage>
        <taxon>Eukaryota</taxon>
        <taxon>Metazoa</taxon>
        <taxon>Ecdysozoa</taxon>
        <taxon>Arthropoda</taxon>
        <taxon>Hexapoda</taxon>
        <taxon>Insecta</taxon>
        <taxon>Pterygota</taxon>
        <taxon>Palaeoptera</taxon>
        <taxon>Odonata</taxon>
        <taxon>Epiprocta</taxon>
        <taxon>Anisoptera</taxon>
        <taxon>Libelluloidea</taxon>
        <taxon>Libellulidae</taxon>
        <taxon>Ladona</taxon>
    </lineage>
</organism>
<dbReference type="Proteomes" id="UP000792457">
    <property type="component" value="Unassembled WGS sequence"/>
</dbReference>
<dbReference type="OrthoDB" id="411524at2759"/>
<evidence type="ECO:0000313" key="1">
    <source>
        <dbReference type="EMBL" id="KAG8224789.1"/>
    </source>
</evidence>
<accession>A0A8K0JZ85</accession>
<reference evidence="1" key="2">
    <citation type="submission" date="2017-10" db="EMBL/GenBank/DDBJ databases">
        <title>Ladona fulva Genome sequencing and assembly.</title>
        <authorList>
            <person name="Murali S."/>
            <person name="Richards S."/>
            <person name="Bandaranaike D."/>
            <person name="Bellair M."/>
            <person name="Blankenburg K."/>
            <person name="Chao H."/>
            <person name="Dinh H."/>
            <person name="Doddapaneni H."/>
            <person name="Dugan-Rocha S."/>
            <person name="Elkadiri S."/>
            <person name="Gnanaolivu R."/>
            <person name="Hernandez B."/>
            <person name="Skinner E."/>
            <person name="Javaid M."/>
            <person name="Lee S."/>
            <person name="Li M."/>
            <person name="Ming W."/>
            <person name="Munidasa M."/>
            <person name="Muniz J."/>
            <person name="Nguyen L."/>
            <person name="Hughes D."/>
            <person name="Osuji N."/>
            <person name="Pu L.-L."/>
            <person name="Puazo M."/>
            <person name="Qu C."/>
            <person name="Quiroz J."/>
            <person name="Raj R."/>
            <person name="Weissenberger G."/>
            <person name="Xin Y."/>
            <person name="Zou X."/>
            <person name="Han Y."/>
            <person name="Worley K."/>
            <person name="Muzny D."/>
            <person name="Gibbs R."/>
        </authorList>
    </citation>
    <scope>NUCLEOTIDE SEQUENCE</scope>
    <source>
        <strain evidence="1">Sampled in the wild</strain>
    </source>
</reference>
<protein>
    <submittedName>
        <fullName evidence="1">Uncharacterized protein</fullName>
    </submittedName>
</protein>
<comment type="caution">
    <text evidence="1">The sequence shown here is derived from an EMBL/GenBank/DDBJ whole genome shotgun (WGS) entry which is preliminary data.</text>
</comment>
<proteinExistence type="predicted"/>
<keyword evidence="2" id="KW-1185">Reference proteome</keyword>
<dbReference type="EMBL" id="KZ308212">
    <property type="protein sequence ID" value="KAG8224789.1"/>
    <property type="molecule type" value="Genomic_DNA"/>
</dbReference>
<gene>
    <name evidence="1" type="ORF">J437_LFUL002234</name>
</gene>
<sequence>MYVLLTLRKNYDNEPSSDEFDVTLVAQLSMDRLQMVEALCKHWEATCWVNIMILIINQSQGYFNQKKKKITHLALRGPSCTGESVVFEI</sequence>
<evidence type="ECO:0000313" key="2">
    <source>
        <dbReference type="Proteomes" id="UP000792457"/>
    </source>
</evidence>
<dbReference type="AlphaFoldDB" id="A0A8K0JZ85"/>
<reference evidence="1" key="1">
    <citation type="submission" date="2013-04" db="EMBL/GenBank/DDBJ databases">
        <authorList>
            <person name="Qu J."/>
            <person name="Murali S.C."/>
            <person name="Bandaranaike D."/>
            <person name="Bellair M."/>
            <person name="Blankenburg K."/>
            <person name="Chao H."/>
            <person name="Dinh H."/>
            <person name="Doddapaneni H."/>
            <person name="Downs B."/>
            <person name="Dugan-Rocha S."/>
            <person name="Elkadiri S."/>
            <person name="Gnanaolivu R.D."/>
            <person name="Hernandez B."/>
            <person name="Javaid M."/>
            <person name="Jayaseelan J.C."/>
            <person name="Lee S."/>
            <person name="Li M."/>
            <person name="Ming W."/>
            <person name="Munidasa M."/>
            <person name="Muniz J."/>
            <person name="Nguyen L."/>
            <person name="Ongeri F."/>
            <person name="Osuji N."/>
            <person name="Pu L.-L."/>
            <person name="Puazo M."/>
            <person name="Qu C."/>
            <person name="Quiroz J."/>
            <person name="Raj R."/>
            <person name="Weissenberger G."/>
            <person name="Xin Y."/>
            <person name="Zou X."/>
            <person name="Han Y."/>
            <person name="Richards S."/>
            <person name="Worley K."/>
            <person name="Muzny D."/>
            <person name="Gibbs R."/>
        </authorList>
    </citation>
    <scope>NUCLEOTIDE SEQUENCE</scope>
    <source>
        <strain evidence="1">Sampled in the wild</strain>
    </source>
</reference>